<name>A0A1Q9D1P7_SYMMI</name>
<accession>A0A1Q9D1P7</accession>
<gene>
    <name evidence="3" type="ORF">AK812_SmicGene29462</name>
</gene>
<dbReference type="Proteomes" id="UP000186817">
    <property type="component" value="Unassembled WGS sequence"/>
</dbReference>
<feature type="compositionally biased region" description="Polar residues" evidence="1">
    <location>
        <begin position="685"/>
        <end position="699"/>
    </location>
</feature>
<dbReference type="EMBL" id="LSRX01000777">
    <property type="protein sequence ID" value="OLP89097.1"/>
    <property type="molecule type" value="Genomic_DNA"/>
</dbReference>
<dbReference type="AlphaFoldDB" id="A0A1Q9D1P7"/>
<keyword evidence="4" id="KW-1185">Reference proteome</keyword>
<keyword evidence="2" id="KW-0472">Membrane</keyword>
<dbReference type="OrthoDB" id="407318at2759"/>
<sequence>MQRKSPPGILRRLLNGLSTLSATAPGSSGPPWVEDVYGLDRFERNASQSAAEFGPEGKKRELSRPFAFPDLPLRSTRRDSLLSMGYATWFLLPGLVIAQDAGDDNSTNFTNSTPNCTDNFTAWNDSNYTGLPPCPEVPAPPCYTDNCWGTIAREAINSCMELTNWGADAGRCQFFMESASQVCNATCQDCNEIASAMYDECLFTLLAATVNFDDAIPTCEGLAADFRDLRCPTALIDVTSTCYTQEYQDCQVQCGNWHKCHCWKLRGIPGEPDRCEGETELLRWDGVPDNCDAMPRSCFNHRPGSFCALYRHCQPDLCIIQDKVCQLTDSCQAVAVCEPSDGECYYTSRPDFTPCDDGLHYTHTDICIGAVCSGIEDKCIRFNVTCQTLNNCLVPTDKVRNACDPSTGSCVFEARPDGTACSSQPGGLIDGTCDAGLCRRTVLNKCFGKVCSSKDACAGVSACDPWTGECISTPEPEGKECDDGNPNTYRKRCVEGQCVGDLIQTPLYAFQGWRSCDHSTVVEASGIDFTTVERYFGNVLAETECEEQCSQDALCRAYSYGYYVCYIYGGPRTIDPSEEYWGKKWMRLEPAAMPAVSHGISCFVKQDSERARPFIDEKAAWFFITVLIVVVLPALWGLVMVWSPLSRSFRSLTGCCGGVPDDEEFEEPVKEGGPMRQTRKDQLKRSSSQLSISDGNSDSKVLATGEVYWPEDDLPSESSSRMSVDALADHPSAVPSDDLEQVKLHKAAAAESPRSPNDPRGQVQQDLAKQGSAEELSTEASKNSKEEPGGA</sequence>
<dbReference type="PROSITE" id="PS50948">
    <property type="entry name" value="PAN"/>
    <property type="match status" value="1"/>
</dbReference>
<evidence type="ECO:0000256" key="2">
    <source>
        <dbReference type="SAM" id="Phobius"/>
    </source>
</evidence>
<organism evidence="3 4">
    <name type="scientific">Symbiodinium microadriaticum</name>
    <name type="common">Dinoflagellate</name>
    <name type="synonym">Zooxanthella microadriatica</name>
    <dbReference type="NCBI Taxonomy" id="2951"/>
    <lineage>
        <taxon>Eukaryota</taxon>
        <taxon>Sar</taxon>
        <taxon>Alveolata</taxon>
        <taxon>Dinophyceae</taxon>
        <taxon>Suessiales</taxon>
        <taxon>Symbiodiniaceae</taxon>
        <taxon>Symbiodinium</taxon>
    </lineage>
</organism>
<comment type="caution">
    <text evidence="3">The sequence shown here is derived from an EMBL/GenBank/DDBJ whole genome shotgun (WGS) entry which is preliminary data.</text>
</comment>
<reference evidence="3 4" key="1">
    <citation type="submission" date="2016-02" db="EMBL/GenBank/DDBJ databases">
        <title>Genome analysis of coral dinoflagellate symbionts highlights evolutionary adaptations to a symbiotic lifestyle.</title>
        <authorList>
            <person name="Aranda M."/>
            <person name="Li Y."/>
            <person name="Liew Y.J."/>
            <person name="Baumgarten S."/>
            <person name="Simakov O."/>
            <person name="Wilson M."/>
            <person name="Piel J."/>
            <person name="Ashoor H."/>
            <person name="Bougouffa S."/>
            <person name="Bajic V.B."/>
            <person name="Ryu T."/>
            <person name="Ravasi T."/>
            <person name="Bayer T."/>
            <person name="Micklem G."/>
            <person name="Kim H."/>
            <person name="Bhak J."/>
            <person name="Lajeunesse T.C."/>
            <person name="Voolstra C.R."/>
        </authorList>
    </citation>
    <scope>NUCLEOTIDE SEQUENCE [LARGE SCALE GENOMIC DNA]</scope>
    <source>
        <strain evidence="3 4">CCMP2467</strain>
    </source>
</reference>
<dbReference type="InterPro" id="IPR003609">
    <property type="entry name" value="Pan_app"/>
</dbReference>
<evidence type="ECO:0000256" key="1">
    <source>
        <dbReference type="SAM" id="MobiDB-lite"/>
    </source>
</evidence>
<evidence type="ECO:0000313" key="3">
    <source>
        <dbReference type="EMBL" id="OLP89097.1"/>
    </source>
</evidence>
<feature type="transmembrane region" description="Helical" evidence="2">
    <location>
        <begin position="619"/>
        <end position="642"/>
    </location>
</feature>
<keyword evidence="2" id="KW-0812">Transmembrane</keyword>
<keyword evidence="2" id="KW-1133">Transmembrane helix</keyword>
<dbReference type="OMA" id="HTDICIG"/>
<feature type="compositionally biased region" description="Basic and acidic residues" evidence="1">
    <location>
        <begin position="782"/>
        <end position="791"/>
    </location>
</feature>
<proteinExistence type="predicted"/>
<evidence type="ECO:0000313" key="4">
    <source>
        <dbReference type="Proteomes" id="UP000186817"/>
    </source>
</evidence>
<feature type="region of interest" description="Disordered" evidence="1">
    <location>
        <begin position="660"/>
        <end position="791"/>
    </location>
</feature>
<protein>
    <submittedName>
        <fullName evidence="3">Uncharacterized protein</fullName>
    </submittedName>
</protein>